<keyword evidence="1" id="KW-0472">Membrane</keyword>
<keyword evidence="1" id="KW-1133">Transmembrane helix</keyword>
<name>A0A368ELF4_9PROT</name>
<dbReference type="EMBL" id="QOQK01000001">
    <property type="protein sequence ID" value="RCL85669.1"/>
    <property type="molecule type" value="Genomic_DNA"/>
</dbReference>
<evidence type="ECO:0000256" key="1">
    <source>
        <dbReference type="SAM" id="Phobius"/>
    </source>
</evidence>
<organism evidence="2 3">
    <name type="scientific">PS1 clade bacterium</name>
    <dbReference type="NCBI Taxonomy" id="2175152"/>
    <lineage>
        <taxon>Bacteria</taxon>
        <taxon>Pseudomonadati</taxon>
        <taxon>Pseudomonadota</taxon>
        <taxon>Alphaproteobacteria</taxon>
        <taxon>PS1 clade</taxon>
    </lineage>
</organism>
<reference evidence="2 3" key="1">
    <citation type="journal article" date="2018" name="Microbiome">
        <title>Fine metagenomic profile of the Mediterranean stratified and mixed water columns revealed by assembly and recruitment.</title>
        <authorList>
            <person name="Haro-Moreno J.M."/>
            <person name="Lopez-Perez M."/>
            <person name="De La Torre J.R."/>
            <person name="Picazo A."/>
            <person name="Camacho A."/>
            <person name="Rodriguez-Valera F."/>
        </authorList>
    </citation>
    <scope>NUCLEOTIDE SEQUENCE [LARGE SCALE GENOMIC DNA]</scope>
    <source>
        <strain evidence="2">MED-G50</strain>
    </source>
</reference>
<sequence length="210" mass="24200">MQLDINKILEFIFVEFDKNPTEWILFGCLIVLFLVFFVLRLVFFSSKDVVARKGKPSILNSIKNVEEKDLSLPLGFLDTKKSNNVENFNLNSNALDDNANSSVSEYLYLDDNSLIEELTIPRPGDVSSDKKNYSPDKSALETKKDFSTFDQKNIHEQEILDKSILNLSELELIEIERKLIALKELHNANLIAKEIYVLKSREILEDFYNS</sequence>
<evidence type="ECO:0000313" key="2">
    <source>
        <dbReference type="EMBL" id="RCL85669.1"/>
    </source>
</evidence>
<feature type="transmembrane region" description="Helical" evidence="1">
    <location>
        <begin position="23"/>
        <end position="43"/>
    </location>
</feature>
<dbReference type="AlphaFoldDB" id="A0A368ELF4"/>
<proteinExistence type="predicted"/>
<accession>A0A368ELF4</accession>
<dbReference type="Proteomes" id="UP000252289">
    <property type="component" value="Unassembled WGS sequence"/>
</dbReference>
<evidence type="ECO:0000313" key="3">
    <source>
        <dbReference type="Proteomes" id="UP000252289"/>
    </source>
</evidence>
<comment type="caution">
    <text evidence="2">The sequence shown here is derived from an EMBL/GenBank/DDBJ whole genome shotgun (WGS) entry which is preliminary data.</text>
</comment>
<gene>
    <name evidence="2" type="ORF">DBW64_00325</name>
</gene>
<protein>
    <submittedName>
        <fullName evidence="2">Uncharacterized protein</fullName>
    </submittedName>
</protein>
<keyword evidence="1" id="KW-0812">Transmembrane</keyword>